<protein>
    <recommendedName>
        <fullName evidence="6">DUF1232 domain-containing protein</fullName>
    </recommendedName>
</protein>
<dbReference type="Proteomes" id="UP000676601">
    <property type="component" value="Unassembled WGS sequence"/>
</dbReference>
<proteinExistence type="predicted"/>
<evidence type="ECO:0000259" key="6">
    <source>
        <dbReference type="Pfam" id="PF06803"/>
    </source>
</evidence>
<dbReference type="Pfam" id="PF06803">
    <property type="entry name" value="DUF1232"/>
    <property type="match status" value="1"/>
</dbReference>
<accession>A0ABQ4LCK6</accession>
<comment type="caution">
    <text evidence="7">The sequence shown here is derived from an EMBL/GenBank/DDBJ whole genome shotgun (WGS) entry which is preliminary data.</text>
</comment>
<keyword evidence="8" id="KW-1185">Reference proteome</keyword>
<evidence type="ECO:0000313" key="7">
    <source>
        <dbReference type="EMBL" id="GIO54130.1"/>
    </source>
</evidence>
<evidence type="ECO:0000256" key="2">
    <source>
        <dbReference type="ARBA" id="ARBA00022692"/>
    </source>
</evidence>
<gene>
    <name evidence="7" type="ORF">J21TS7_24480</name>
</gene>
<dbReference type="EMBL" id="BORU01000001">
    <property type="protein sequence ID" value="GIO54130.1"/>
    <property type="molecule type" value="Genomic_DNA"/>
</dbReference>
<dbReference type="InterPro" id="IPR010652">
    <property type="entry name" value="DUF1232"/>
</dbReference>
<keyword evidence="2 5" id="KW-0812">Transmembrane</keyword>
<feature type="transmembrane region" description="Helical" evidence="5">
    <location>
        <begin position="33"/>
        <end position="53"/>
    </location>
</feature>
<evidence type="ECO:0000256" key="4">
    <source>
        <dbReference type="ARBA" id="ARBA00023136"/>
    </source>
</evidence>
<feature type="transmembrane region" description="Helical" evidence="5">
    <location>
        <begin position="102"/>
        <end position="126"/>
    </location>
</feature>
<keyword evidence="3 5" id="KW-1133">Transmembrane helix</keyword>
<sequence length="130" mass="14787">MEDMMEQLKAWAKQLKRQVFVLYYAYRDKRSPWYAKLFSMCVVAYAFSPIDLIPDFIPVIGYADDLVLIPLGVLAAIKMMPGEVIEDAKKKADARMNQGKPVNWAAGVLIILLWAAVLAAVLTYLYNRLK</sequence>
<evidence type="ECO:0000256" key="1">
    <source>
        <dbReference type="ARBA" id="ARBA00004127"/>
    </source>
</evidence>
<organism evidence="7 8">
    <name type="scientific">Paenibacillus cineris</name>
    <dbReference type="NCBI Taxonomy" id="237530"/>
    <lineage>
        <taxon>Bacteria</taxon>
        <taxon>Bacillati</taxon>
        <taxon>Bacillota</taxon>
        <taxon>Bacilli</taxon>
        <taxon>Bacillales</taxon>
        <taxon>Paenibacillaceae</taxon>
        <taxon>Paenibacillus</taxon>
    </lineage>
</organism>
<feature type="domain" description="DUF1232" evidence="6">
    <location>
        <begin position="36"/>
        <end position="71"/>
    </location>
</feature>
<evidence type="ECO:0000256" key="3">
    <source>
        <dbReference type="ARBA" id="ARBA00022989"/>
    </source>
</evidence>
<keyword evidence="4 5" id="KW-0472">Membrane</keyword>
<reference evidence="7 8" key="1">
    <citation type="submission" date="2021-03" db="EMBL/GenBank/DDBJ databases">
        <title>Antimicrobial resistance genes in bacteria isolated from Japanese honey, and their potential for conferring macrolide and lincosamide resistance in the American foulbrood pathogen Paenibacillus larvae.</title>
        <authorList>
            <person name="Okamoto M."/>
            <person name="Kumagai M."/>
            <person name="Kanamori H."/>
            <person name="Takamatsu D."/>
        </authorList>
    </citation>
    <scope>NUCLEOTIDE SEQUENCE [LARGE SCALE GENOMIC DNA]</scope>
    <source>
        <strain evidence="7 8">J21TS7</strain>
    </source>
</reference>
<comment type="subcellular location">
    <subcellularLocation>
        <location evidence="1">Endomembrane system</location>
        <topology evidence="1">Multi-pass membrane protein</topology>
    </subcellularLocation>
</comment>
<name>A0ABQ4LCK6_9BACL</name>
<evidence type="ECO:0000313" key="8">
    <source>
        <dbReference type="Proteomes" id="UP000676601"/>
    </source>
</evidence>
<evidence type="ECO:0000256" key="5">
    <source>
        <dbReference type="SAM" id="Phobius"/>
    </source>
</evidence>